<dbReference type="EMBL" id="JBHSGB010000005">
    <property type="protein sequence ID" value="MFC4654451.1"/>
    <property type="molecule type" value="Genomic_DNA"/>
</dbReference>
<keyword evidence="2" id="KW-1185">Reference proteome</keyword>
<accession>A0ABV9JJ55</accession>
<proteinExistence type="predicted"/>
<comment type="caution">
    <text evidence="1">The sequence shown here is derived from an EMBL/GenBank/DDBJ whole genome shotgun (WGS) entry which is preliminary data.</text>
</comment>
<reference evidence="2" key="1">
    <citation type="journal article" date="2019" name="Int. J. Syst. Evol. Microbiol.">
        <title>The Global Catalogue of Microorganisms (GCM) 10K type strain sequencing project: providing services to taxonomists for standard genome sequencing and annotation.</title>
        <authorList>
            <consortium name="The Broad Institute Genomics Platform"/>
            <consortium name="The Broad Institute Genome Sequencing Center for Infectious Disease"/>
            <person name="Wu L."/>
            <person name="Ma J."/>
        </authorList>
    </citation>
    <scope>NUCLEOTIDE SEQUENCE [LARGE SCALE GENOMIC DNA]</scope>
    <source>
        <strain evidence="2">DT28</strain>
    </source>
</reference>
<gene>
    <name evidence="1" type="ORF">ACFO3I_05375</name>
</gene>
<protein>
    <submittedName>
        <fullName evidence="1">YeaC family protein</fullName>
    </submittedName>
</protein>
<dbReference type="Proteomes" id="UP001595962">
    <property type="component" value="Unassembled WGS sequence"/>
</dbReference>
<sequence>MDFKAIVSSLSPDAYQSLLDAIATGRWADGVALTEAQKDQTHQLVMAYQAYVLKSDEPYTIGPDGQMVVKSKAQMKKELSPDSIARFTHDDI</sequence>
<dbReference type="RefSeq" id="WP_377332358.1">
    <property type="nucleotide sequence ID" value="NZ_JBHSGB010000005.1"/>
</dbReference>
<name>A0ABV9JJ55_9GAMM</name>
<dbReference type="Pfam" id="PF07023">
    <property type="entry name" value="DUF1315"/>
    <property type="match status" value="1"/>
</dbReference>
<evidence type="ECO:0000313" key="2">
    <source>
        <dbReference type="Proteomes" id="UP001595962"/>
    </source>
</evidence>
<dbReference type="InterPro" id="IPR009749">
    <property type="entry name" value="DUF1315"/>
</dbReference>
<evidence type="ECO:0000313" key="1">
    <source>
        <dbReference type="EMBL" id="MFC4654451.1"/>
    </source>
</evidence>
<organism evidence="1 2">
    <name type="scientific">Rheinheimera marina</name>
    <dbReference type="NCBI Taxonomy" id="1774958"/>
    <lineage>
        <taxon>Bacteria</taxon>
        <taxon>Pseudomonadati</taxon>
        <taxon>Pseudomonadota</taxon>
        <taxon>Gammaproteobacteria</taxon>
        <taxon>Chromatiales</taxon>
        <taxon>Chromatiaceae</taxon>
        <taxon>Rheinheimera</taxon>
    </lineage>
</organism>